<name>A0AA40V800_STUST</name>
<proteinExistence type="predicted"/>
<feature type="non-terminal residue" evidence="1">
    <location>
        <position position="105"/>
    </location>
</feature>
<sequence length="105" mass="12180">MAINPLEFNERVDFGNYKDVINKVNLNKTSVFVKSFSRWFGYRQQTLNQQYTLMGNKITNTKLIAIRHDPLVTEQMVAVINSVEYKVISISSDDRSARETFDLLT</sequence>
<accession>A0AA40V800</accession>
<reference evidence="1" key="1">
    <citation type="submission" date="2020-02" db="EMBL/GenBank/DDBJ databases">
        <title>Synteny-based analysis reveals conserved mechanism for high triclosan tolerance in Pseudomonas, as well as instances of horizontal transfer.</title>
        <authorList>
            <person name="Mcfarland A.G."/>
            <person name="Bertucci H.K."/>
            <person name="Litmann E."/>
            <person name="Shen J."/>
            <person name="Huttenhower C."/>
            <person name="Hartmann E.M."/>
        </authorList>
    </citation>
    <scope>NUCLEOTIDE SEQUENCE</scope>
    <source>
        <strain evidence="1">109A1</strain>
    </source>
</reference>
<gene>
    <name evidence="1" type="ORF">G7024_25585</name>
</gene>
<protein>
    <submittedName>
        <fullName evidence="1">Phage head closure protein</fullName>
    </submittedName>
</protein>
<dbReference type="Proteomes" id="UP001138621">
    <property type="component" value="Unassembled WGS sequence"/>
</dbReference>
<dbReference type="EMBL" id="JAAMRD010000282">
    <property type="protein sequence ID" value="MBA1307720.1"/>
    <property type="molecule type" value="Genomic_DNA"/>
</dbReference>
<dbReference type="RefSeq" id="WP_181123003.1">
    <property type="nucleotide sequence ID" value="NZ_JAAMRD010000282.1"/>
</dbReference>
<dbReference type="AlphaFoldDB" id="A0AA40V800"/>
<evidence type="ECO:0000313" key="2">
    <source>
        <dbReference type="Proteomes" id="UP001138621"/>
    </source>
</evidence>
<comment type="caution">
    <text evidence="1">The sequence shown here is derived from an EMBL/GenBank/DDBJ whole genome shotgun (WGS) entry which is preliminary data.</text>
</comment>
<dbReference type="InterPro" id="IPR008767">
    <property type="entry name" value="Phage_SPP1_head-tail_adaptor"/>
</dbReference>
<dbReference type="Pfam" id="PF05521">
    <property type="entry name" value="Phage_HCP"/>
    <property type="match status" value="1"/>
</dbReference>
<dbReference type="NCBIfam" id="TIGR01563">
    <property type="entry name" value="gp16_SPP1"/>
    <property type="match status" value="1"/>
</dbReference>
<organism evidence="1 2">
    <name type="scientific">Stutzerimonas stutzeri</name>
    <name type="common">Pseudomonas stutzeri</name>
    <dbReference type="NCBI Taxonomy" id="316"/>
    <lineage>
        <taxon>Bacteria</taxon>
        <taxon>Pseudomonadati</taxon>
        <taxon>Pseudomonadota</taxon>
        <taxon>Gammaproteobacteria</taxon>
        <taxon>Pseudomonadales</taxon>
        <taxon>Pseudomonadaceae</taxon>
        <taxon>Stutzerimonas</taxon>
    </lineage>
</organism>
<evidence type="ECO:0000313" key="1">
    <source>
        <dbReference type="EMBL" id="MBA1307720.1"/>
    </source>
</evidence>